<evidence type="ECO:0000313" key="2">
    <source>
        <dbReference type="EMBL" id="AEI37712.1"/>
    </source>
</evidence>
<dbReference type="PATRIC" id="fig|579138.3.peg.851"/>
<dbReference type="HOGENOM" id="CLU_1234620_0_0_5"/>
<organism evidence="2 3">
    <name type="scientific">Zymomonas mobilis subsp. pomaceae (strain ATCC 29192 / DSM 22645 / JCM 10191 / CCUG 17912 / NBRC 13757 / NCIMB 11200 / NRRL B-4491 / Barker I)</name>
    <dbReference type="NCBI Taxonomy" id="579138"/>
    <lineage>
        <taxon>Bacteria</taxon>
        <taxon>Pseudomonadati</taxon>
        <taxon>Pseudomonadota</taxon>
        <taxon>Alphaproteobacteria</taxon>
        <taxon>Sphingomonadales</taxon>
        <taxon>Zymomonadaceae</taxon>
        <taxon>Zymomonas</taxon>
    </lineage>
</organism>
<dbReference type="STRING" id="579138.Zymop_0811"/>
<accession>F8ESD7</accession>
<dbReference type="Proteomes" id="UP000000491">
    <property type="component" value="Chromosome"/>
</dbReference>
<protein>
    <submittedName>
        <fullName evidence="2">Uncharacterized protein</fullName>
    </submittedName>
</protein>
<proteinExistence type="predicted"/>
<gene>
    <name evidence="2" type="ordered locus">Zymop_0811</name>
</gene>
<dbReference type="EMBL" id="CP002865">
    <property type="protein sequence ID" value="AEI37712.1"/>
    <property type="molecule type" value="Genomic_DNA"/>
</dbReference>
<feature type="region of interest" description="Disordered" evidence="1">
    <location>
        <begin position="23"/>
        <end position="44"/>
    </location>
</feature>
<dbReference type="AlphaFoldDB" id="F8ESD7"/>
<evidence type="ECO:0000256" key="1">
    <source>
        <dbReference type="SAM" id="MobiDB-lite"/>
    </source>
</evidence>
<evidence type="ECO:0000313" key="3">
    <source>
        <dbReference type="Proteomes" id="UP000000491"/>
    </source>
</evidence>
<reference evidence="2 3" key="1">
    <citation type="journal article" date="2011" name="J. Bacteriol.">
        <title>Genome sequence of the ethanol-producing Zymomonas mobilis subsp. pomaceae lectotype strain ATCC 29192.</title>
        <authorList>
            <person name="Kouvelis V.N."/>
            <person name="Davenport K.W."/>
            <person name="Brettin T.S."/>
            <person name="Bruce D."/>
            <person name="Detter C."/>
            <person name="Han C.S."/>
            <person name="Nolan M."/>
            <person name="Tapia R."/>
            <person name="Damoulaki A."/>
            <person name="Kyrpides N.C."/>
            <person name="Typas M.A."/>
            <person name="Pappas K.M."/>
        </authorList>
    </citation>
    <scope>NUCLEOTIDE SEQUENCE [LARGE SCALE GENOMIC DNA]</scope>
    <source>
        <strain evidence="3">ATCC 29192 / DSM 22645 / JCM 10191 / CCUG 17912 / NBRC 13757 / NCIMB 11200 / NRRL B-4491 / Barker I</strain>
    </source>
</reference>
<name>F8ESD7_ZYMMT</name>
<sequence length="237" mass="25668">MAMFGNTLQQDNNSLENALNSLQNSPVFSDSSPSVSSTSFGNSNNPISNSISPDLSSALPKTAAYFQASPDNVSFPVQEDTSSTSKLASHPSFFSSGGAGQRIAGIIGDALLLANGRYPLYLPSVMEHNRQIEQQNGQQQQREANATIAAQKLSQQQSTAAMKATKPQYHFGTDGRVLALDPLTGETSQLRDPDTPNLSEHERMINRIINLPADDPERRLTEQALLGKNRPLMRPLS</sequence>
<feature type="compositionally biased region" description="Low complexity" evidence="1">
    <location>
        <begin position="24"/>
        <end position="44"/>
    </location>
</feature>
<dbReference type="KEGG" id="zmp:Zymop_0811"/>